<organism evidence="2 3">
    <name type="scientific">Agarivorans gilvus</name>
    <dbReference type="NCBI Taxonomy" id="680279"/>
    <lineage>
        <taxon>Bacteria</taxon>
        <taxon>Pseudomonadati</taxon>
        <taxon>Pseudomonadota</taxon>
        <taxon>Gammaproteobacteria</taxon>
        <taxon>Alteromonadales</taxon>
        <taxon>Alteromonadaceae</taxon>
        <taxon>Agarivorans</taxon>
    </lineage>
</organism>
<dbReference type="CDD" id="cd04301">
    <property type="entry name" value="NAT_SF"/>
    <property type="match status" value="1"/>
</dbReference>
<protein>
    <recommendedName>
        <fullName evidence="1">N-acetyltransferase domain-containing protein</fullName>
    </recommendedName>
</protein>
<dbReference type="InterPro" id="IPR016181">
    <property type="entry name" value="Acyl_CoA_acyltransferase"/>
</dbReference>
<dbReference type="Proteomes" id="UP000651977">
    <property type="component" value="Unassembled WGS sequence"/>
</dbReference>
<name>A0ABQ1I6K3_9ALTE</name>
<keyword evidence="3" id="KW-1185">Reference proteome</keyword>
<dbReference type="PROSITE" id="PS51186">
    <property type="entry name" value="GNAT"/>
    <property type="match status" value="1"/>
</dbReference>
<proteinExistence type="predicted"/>
<reference evidence="3" key="1">
    <citation type="journal article" date="2019" name="Int. J. Syst. Evol. Microbiol.">
        <title>The Global Catalogue of Microorganisms (GCM) 10K type strain sequencing project: providing services to taxonomists for standard genome sequencing and annotation.</title>
        <authorList>
            <consortium name="The Broad Institute Genomics Platform"/>
            <consortium name="The Broad Institute Genome Sequencing Center for Infectious Disease"/>
            <person name="Wu L."/>
            <person name="Ma J."/>
        </authorList>
    </citation>
    <scope>NUCLEOTIDE SEQUENCE [LARGE SCALE GENOMIC DNA]</scope>
    <source>
        <strain evidence="3">CGMCC 1.10131</strain>
    </source>
</reference>
<evidence type="ECO:0000313" key="3">
    <source>
        <dbReference type="Proteomes" id="UP000651977"/>
    </source>
</evidence>
<sequence length="158" mass="17571">MASMVNPMNALMSLQTEIFNGIPLRSCAAHPSLKMFYDQPNGRPRFTFAKVESQLIKAFAVVAITETIQSLPCVNLGYAVPPEYRQQGLGTEIVKLSINELKAEFKRNGVNEFYVEAVVGVQNIASQRLAAKLLSANFEKIKDDVSGEDAYYYCLKVQ</sequence>
<accession>A0ABQ1I6K3</accession>
<feature type="domain" description="N-acetyltransferase" evidence="1">
    <location>
        <begin position="1"/>
        <end position="158"/>
    </location>
</feature>
<dbReference type="SUPFAM" id="SSF55729">
    <property type="entry name" value="Acyl-CoA N-acyltransferases (Nat)"/>
    <property type="match status" value="1"/>
</dbReference>
<comment type="caution">
    <text evidence="2">The sequence shown here is derived from an EMBL/GenBank/DDBJ whole genome shotgun (WGS) entry which is preliminary data.</text>
</comment>
<evidence type="ECO:0000259" key="1">
    <source>
        <dbReference type="PROSITE" id="PS51186"/>
    </source>
</evidence>
<dbReference type="EMBL" id="BMDY01000022">
    <property type="protein sequence ID" value="GGB16158.1"/>
    <property type="molecule type" value="Genomic_DNA"/>
</dbReference>
<evidence type="ECO:0000313" key="2">
    <source>
        <dbReference type="EMBL" id="GGB16158.1"/>
    </source>
</evidence>
<gene>
    <name evidence="2" type="ORF">GCM10007414_32000</name>
</gene>
<dbReference type="Pfam" id="PF13302">
    <property type="entry name" value="Acetyltransf_3"/>
    <property type="match status" value="1"/>
</dbReference>
<dbReference type="InterPro" id="IPR000182">
    <property type="entry name" value="GNAT_dom"/>
</dbReference>
<dbReference type="Gene3D" id="3.40.630.30">
    <property type="match status" value="1"/>
</dbReference>